<dbReference type="Proteomes" id="UP000029538">
    <property type="component" value="Unassembled WGS sequence"/>
</dbReference>
<evidence type="ECO:0000256" key="1">
    <source>
        <dbReference type="SAM" id="SignalP"/>
    </source>
</evidence>
<evidence type="ECO:0000313" key="2">
    <source>
        <dbReference type="EMBL" id="KGF45600.1"/>
    </source>
</evidence>
<gene>
    <name evidence="2" type="ORF">HMPREF0654_12175</name>
</gene>
<dbReference type="EMBL" id="JRNR01000183">
    <property type="protein sequence ID" value="KGF45600.1"/>
    <property type="molecule type" value="Genomic_DNA"/>
</dbReference>
<proteinExistence type="predicted"/>
<evidence type="ECO:0000313" key="3">
    <source>
        <dbReference type="Proteomes" id="UP000029538"/>
    </source>
</evidence>
<keyword evidence="2" id="KW-0946">Virion</keyword>
<organism evidence="2 3">
    <name type="scientific">Prevotella disiens DNF00882</name>
    <dbReference type="NCBI Taxonomy" id="1401075"/>
    <lineage>
        <taxon>Bacteria</taxon>
        <taxon>Pseudomonadati</taxon>
        <taxon>Bacteroidota</taxon>
        <taxon>Bacteroidia</taxon>
        <taxon>Bacteroidales</taxon>
        <taxon>Prevotellaceae</taxon>
        <taxon>Prevotella</taxon>
    </lineage>
</organism>
<protein>
    <submittedName>
        <fullName evidence="2">Spore coat protein CotH</fullName>
    </submittedName>
</protein>
<keyword evidence="2" id="KW-0167">Capsid protein</keyword>
<feature type="signal peptide" evidence="1">
    <location>
        <begin position="1"/>
        <end position="19"/>
    </location>
</feature>
<dbReference type="InterPro" id="IPR014867">
    <property type="entry name" value="Spore_coat_CotH_CotH2/3/7"/>
</dbReference>
<accession>A0A096AF98</accession>
<comment type="caution">
    <text evidence="2">The sequence shown here is derived from an EMBL/GenBank/DDBJ whole genome shotgun (WGS) entry which is preliminary data.</text>
</comment>
<name>A0A096AF98_9BACT</name>
<dbReference type="Pfam" id="PF08757">
    <property type="entry name" value="CotH"/>
    <property type="match status" value="1"/>
</dbReference>
<sequence>MKKFTTLLGILTITTLTFAQTPHSLPHILIEGNPGDEYTKCKYYFVENQDKDTIKLQAKIRWRGNTAKAFNKKSYAIKIIDDKGKGKDVSFLGMRKDNNWILDAMAIDKARMRNRVSFDLWNDFSNKSYIFNYDKKAINGTRGNFVEVYLNGEYNGIYCLTEKIDRKQLRLNKYNKDGVHGILYKADGFLYTGFWEVDQYDNSKMTWGGWEMKYPELDKGESIDWKPLYDATSFILNSTDKEFDEKVSNVFDLPVWADYYLFANVIMAFDNSAKNVFTYIYDNKTSQKLGFAPWDLDATWGRNHIGKLLSAQKKVPFHKLYSRLLKSEKINFMENIAHRYLELRKTILSEKALKERFHNYFQLFKETGAAQRETEKWNGVNGIEIDFDKEESYINKWIEERLTYLDEKVKVFSTKINTFEEEKDISNHSNIYTLEGIKVNEKDLKPGIYIKNKKKSIIK</sequence>
<feature type="chain" id="PRO_5001915276" evidence="1">
    <location>
        <begin position="20"/>
        <end position="459"/>
    </location>
</feature>
<reference evidence="2 3" key="1">
    <citation type="submission" date="2014-07" db="EMBL/GenBank/DDBJ databases">
        <authorList>
            <person name="McCorrison J."/>
            <person name="Sanka R."/>
            <person name="Torralba M."/>
            <person name="Gillis M."/>
            <person name="Haft D.H."/>
            <person name="Methe B."/>
            <person name="Sutton G."/>
            <person name="Nelson K.E."/>
        </authorList>
    </citation>
    <scope>NUCLEOTIDE SEQUENCE [LARGE SCALE GENOMIC DNA]</scope>
    <source>
        <strain evidence="2 3">DNF00882</strain>
    </source>
</reference>
<dbReference type="AlphaFoldDB" id="A0A096AF98"/>
<keyword evidence="1" id="KW-0732">Signal</keyword>